<feature type="domain" description="Lipase maturation factor 1/2 N-terminal" evidence="10">
    <location>
        <begin position="141"/>
        <end position="301"/>
    </location>
</feature>
<evidence type="ECO:0000256" key="6">
    <source>
        <dbReference type="ARBA" id="ARBA00023136"/>
    </source>
</evidence>
<keyword evidence="6 9" id="KW-0472">Membrane</keyword>
<dbReference type="STRING" id="312017.Q234A3"/>
<dbReference type="KEGG" id="tet:TTHERM_00107010"/>
<dbReference type="PANTHER" id="PTHR14463">
    <property type="entry name" value="LIPASE MATURATION FACTOR"/>
    <property type="match status" value="1"/>
</dbReference>
<dbReference type="PANTHER" id="PTHR14463:SF5">
    <property type="entry name" value="LIPASE MATURATION FACTOR 2"/>
    <property type="match status" value="1"/>
</dbReference>
<keyword evidence="7" id="KW-0325">Glycoprotein</keyword>
<keyword evidence="13" id="KW-1185">Reference proteome</keyword>
<evidence type="ECO:0000256" key="7">
    <source>
        <dbReference type="ARBA" id="ARBA00023180"/>
    </source>
</evidence>
<feature type="transmembrane region" description="Helical" evidence="9">
    <location>
        <begin position="428"/>
        <end position="449"/>
    </location>
</feature>
<dbReference type="RefSeq" id="XP_001012345.2">
    <property type="nucleotide sequence ID" value="XM_001012345.2"/>
</dbReference>
<feature type="transmembrane region" description="Helical" evidence="9">
    <location>
        <begin position="646"/>
        <end position="665"/>
    </location>
</feature>
<dbReference type="Pfam" id="PF06762">
    <property type="entry name" value="LMF1"/>
    <property type="match status" value="1"/>
</dbReference>
<dbReference type="OrthoDB" id="434126at2759"/>
<evidence type="ECO:0000256" key="3">
    <source>
        <dbReference type="ARBA" id="ARBA00022692"/>
    </source>
</evidence>
<reference evidence="13" key="1">
    <citation type="journal article" date="2006" name="PLoS Biol.">
        <title>Macronuclear genome sequence of the ciliate Tetrahymena thermophila, a model eukaryote.</title>
        <authorList>
            <person name="Eisen J.A."/>
            <person name="Coyne R.S."/>
            <person name="Wu M."/>
            <person name="Wu D."/>
            <person name="Thiagarajan M."/>
            <person name="Wortman J.R."/>
            <person name="Badger J.H."/>
            <person name="Ren Q."/>
            <person name="Amedeo P."/>
            <person name="Jones K.M."/>
            <person name="Tallon L.J."/>
            <person name="Delcher A.L."/>
            <person name="Salzberg S.L."/>
            <person name="Silva J.C."/>
            <person name="Haas B.J."/>
            <person name="Majoros W.H."/>
            <person name="Farzad M."/>
            <person name="Carlton J.M."/>
            <person name="Smith R.K. Jr."/>
            <person name="Garg J."/>
            <person name="Pearlman R.E."/>
            <person name="Karrer K.M."/>
            <person name="Sun L."/>
            <person name="Manning G."/>
            <person name="Elde N.C."/>
            <person name="Turkewitz A.P."/>
            <person name="Asai D.J."/>
            <person name="Wilkes D.E."/>
            <person name="Wang Y."/>
            <person name="Cai H."/>
            <person name="Collins K."/>
            <person name="Stewart B.A."/>
            <person name="Lee S.R."/>
            <person name="Wilamowska K."/>
            <person name="Weinberg Z."/>
            <person name="Ruzzo W.L."/>
            <person name="Wloga D."/>
            <person name="Gaertig J."/>
            <person name="Frankel J."/>
            <person name="Tsao C.-C."/>
            <person name="Gorovsky M.A."/>
            <person name="Keeling P.J."/>
            <person name="Waller R.F."/>
            <person name="Patron N.J."/>
            <person name="Cherry J.M."/>
            <person name="Stover N.A."/>
            <person name="Krieger C.J."/>
            <person name="del Toro C."/>
            <person name="Ryder H.F."/>
            <person name="Williamson S.C."/>
            <person name="Barbeau R.A."/>
            <person name="Hamilton E.P."/>
            <person name="Orias E."/>
        </authorList>
    </citation>
    <scope>NUCLEOTIDE SEQUENCE [LARGE SCALE GENOMIC DNA]</scope>
    <source>
        <strain evidence="13">SB210</strain>
    </source>
</reference>
<dbReference type="AlphaFoldDB" id="Q234A3"/>
<feature type="transmembrane region" description="Helical" evidence="9">
    <location>
        <begin position="146"/>
        <end position="162"/>
    </location>
</feature>
<feature type="transmembrane region" description="Helical" evidence="9">
    <location>
        <begin position="9"/>
        <end position="32"/>
    </location>
</feature>
<dbReference type="HOGENOM" id="CLU_020557_1_0_1"/>
<dbReference type="GO" id="GO:0005789">
    <property type="term" value="C:endoplasmic reticulum membrane"/>
    <property type="evidence" value="ECO:0007669"/>
    <property type="project" value="UniProtKB-SubCell"/>
</dbReference>
<dbReference type="eggNOG" id="ENOG502QTN6">
    <property type="taxonomic scope" value="Eukaryota"/>
</dbReference>
<dbReference type="Pfam" id="PF25179">
    <property type="entry name" value="LMF1_C"/>
    <property type="match status" value="1"/>
</dbReference>
<evidence type="ECO:0000256" key="8">
    <source>
        <dbReference type="ARBA" id="ARBA00040643"/>
    </source>
</evidence>
<feature type="transmembrane region" description="Helical" evidence="9">
    <location>
        <begin position="273"/>
        <end position="295"/>
    </location>
</feature>
<evidence type="ECO:0000256" key="9">
    <source>
        <dbReference type="SAM" id="Phobius"/>
    </source>
</evidence>
<organism evidence="12 13">
    <name type="scientific">Tetrahymena thermophila (strain SB210)</name>
    <dbReference type="NCBI Taxonomy" id="312017"/>
    <lineage>
        <taxon>Eukaryota</taxon>
        <taxon>Sar</taxon>
        <taxon>Alveolata</taxon>
        <taxon>Ciliophora</taxon>
        <taxon>Intramacronucleata</taxon>
        <taxon>Oligohymenophorea</taxon>
        <taxon>Hymenostomatida</taxon>
        <taxon>Tetrahymenina</taxon>
        <taxon>Tetrahymenidae</taxon>
        <taxon>Tetrahymena</taxon>
    </lineage>
</organism>
<evidence type="ECO:0000259" key="10">
    <source>
        <dbReference type="Pfam" id="PF06762"/>
    </source>
</evidence>
<evidence type="ECO:0000259" key="11">
    <source>
        <dbReference type="Pfam" id="PF25179"/>
    </source>
</evidence>
<evidence type="ECO:0000256" key="5">
    <source>
        <dbReference type="ARBA" id="ARBA00022989"/>
    </source>
</evidence>
<feature type="transmembrane region" description="Helical" evidence="9">
    <location>
        <begin position="94"/>
        <end position="112"/>
    </location>
</feature>
<feature type="transmembrane region" description="Helical" evidence="9">
    <location>
        <begin position="346"/>
        <end position="367"/>
    </location>
</feature>
<evidence type="ECO:0000256" key="2">
    <source>
        <dbReference type="ARBA" id="ARBA00005512"/>
    </source>
</evidence>
<protein>
    <recommendedName>
        <fullName evidence="8">Lipase maturation factor 2</fullName>
    </recommendedName>
</protein>
<feature type="transmembrane region" description="Helical" evidence="9">
    <location>
        <begin position="119"/>
        <end position="140"/>
    </location>
</feature>
<keyword evidence="3 9" id="KW-0812">Transmembrane</keyword>
<feature type="transmembrane region" description="Helical" evidence="9">
    <location>
        <begin position="236"/>
        <end position="253"/>
    </location>
</feature>
<dbReference type="GeneID" id="7846596"/>
<dbReference type="InterPro" id="IPR009613">
    <property type="entry name" value="LMF"/>
</dbReference>
<keyword evidence="5 9" id="KW-1133">Transmembrane helix</keyword>
<dbReference type="GO" id="GO:0051604">
    <property type="term" value="P:protein maturation"/>
    <property type="evidence" value="ECO:0007669"/>
    <property type="project" value="InterPro"/>
</dbReference>
<dbReference type="InParanoid" id="Q234A3"/>
<dbReference type="InterPro" id="IPR057434">
    <property type="entry name" value="LMF1/2_N"/>
</dbReference>
<dbReference type="EMBL" id="GG662767">
    <property type="protein sequence ID" value="EAR92099.2"/>
    <property type="molecule type" value="Genomic_DNA"/>
</dbReference>
<gene>
    <name evidence="12" type="ORF">TTHERM_00107010</name>
</gene>
<evidence type="ECO:0000256" key="4">
    <source>
        <dbReference type="ARBA" id="ARBA00022824"/>
    </source>
</evidence>
<feature type="transmembrane region" description="Helical" evidence="9">
    <location>
        <begin position="394"/>
        <end position="416"/>
    </location>
</feature>
<evidence type="ECO:0000313" key="13">
    <source>
        <dbReference type="Proteomes" id="UP000009168"/>
    </source>
</evidence>
<evidence type="ECO:0000256" key="1">
    <source>
        <dbReference type="ARBA" id="ARBA00004477"/>
    </source>
</evidence>
<comment type="subcellular location">
    <subcellularLocation>
        <location evidence="1">Endoplasmic reticulum membrane</location>
        <topology evidence="1">Multi-pass membrane protein</topology>
    </subcellularLocation>
</comment>
<keyword evidence="4" id="KW-0256">Endoplasmic reticulum</keyword>
<comment type="similarity">
    <text evidence="2">Belongs to the lipase maturation factor family.</text>
</comment>
<evidence type="ECO:0000313" key="12">
    <source>
        <dbReference type="EMBL" id="EAR92099.2"/>
    </source>
</evidence>
<name>Q234A3_TETTS</name>
<dbReference type="Proteomes" id="UP000009168">
    <property type="component" value="Unassembled WGS sequence"/>
</dbReference>
<proteinExistence type="inferred from homology"/>
<accession>Q234A3</accession>
<dbReference type="InterPro" id="IPR057433">
    <property type="entry name" value="LMF1/2_C"/>
</dbReference>
<feature type="domain" description="Lipase maturation factor 1/2 C-terminal" evidence="11">
    <location>
        <begin position="475"/>
        <end position="606"/>
    </location>
</feature>
<sequence length="672" mass="78620">MGRQGENILLYQFIFLKGMAFIYLAAFLSIFYEINALIGYDGLLPVHTYLKRLSNNGINKDMSIVPTIVWWAPEIMEYIKKVVPSLSEFDSYETLLHLICLIGVLLSLLALLSNKFMNFLVYLSLWFLYLSIFSVGQLFFSFQWDIMLLEAGFLTIFITPTVRNGQLIVDEISSVTRDLLKWLCFRLNYASGVVKLTSQCPTWWQLTALHYHFESQPLPNPISYYFHQLPSWLKKLFVAQNFITLIGGSLLIYSPFRRFRQFGGLMLLSEQFMIILTGNYNFFNFLTVLVTLATFDDKFLKYWTPKFILSLLGDYNDCIKKPLKKETKSKDLKNDPYSPLMKKLKLLICILIFIAMVIYAYLTYFPLEAIFENGKVDFTLADIRVNLVNGKVPIVALIASMLFCVHNLFCYSLKYNSQKSVIVNTKRLFAITFGFIMYMLTSYTFFAGLDKEMFQFPLNIPLLSQLQQQSQPFHISNSYGLFRVMTGINGREELIFEVSEDGINYHEITLFYKPGPIDQPLRFVAPYHPRFDWQLWFSAMRPHINEAYLLNFMFKLINNKPSALSLIDHNPLKGKQINFLNIKKYIYSYTTLEERASTGNVWKRKDPQIMAERVMRVHNNLEKSLKLMNQEIDTKRYPIHILRETVPLIEIVWTLLVLIFIKNFLKNRKIKV</sequence>